<dbReference type="RefSeq" id="WP_206822699.1">
    <property type="nucleotide sequence ID" value="NZ_JAEMWU010000001.1"/>
</dbReference>
<keyword evidence="1" id="KW-1133">Transmembrane helix</keyword>
<accession>A0A939DV85</accession>
<gene>
    <name evidence="2" type="ORF">JF543_02970</name>
</gene>
<dbReference type="EMBL" id="JAEMWU010000001">
    <property type="protein sequence ID" value="MBN8204917.1"/>
    <property type="molecule type" value="Genomic_DNA"/>
</dbReference>
<evidence type="ECO:0000313" key="2">
    <source>
        <dbReference type="EMBL" id="MBN8204917.1"/>
    </source>
</evidence>
<organism evidence="2 3">
    <name type="scientific">Microbacterium esteraromaticum</name>
    <dbReference type="NCBI Taxonomy" id="57043"/>
    <lineage>
        <taxon>Bacteria</taxon>
        <taxon>Bacillati</taxon>
        <taxon>Actinomycetota</taxon>
        <taxon>Actinomycetes</taxon>
        <taxon>Micrococcales</taxon>
        <taxon>Microbacteriaceae</taxon>
        <taxon>Microbacterium</taxon>
    </lineage>
</organism>
<evidence type="ECO:0000313" key="3">
    <source>
        <dbReference type="Proteomes" id="UP000664385"/>
    </source>
</evidence>
<comment type="caution">
    <text evidence="2">The sequence shown here is derived from an EMBL/GenBank/DDBJ whole genome shotgun (WGS) entry which is preliminary data.</text>
</comment>
<feature type="transmembrane region" description="Helical" evidence="1">
    <location>
        <begin position="347"/>
        <end position="378"/>
    </location>
</feature>
<evidence type="ECO:0008006" key="4">
    <source>
        <dbReference type="Google" id="ProtNLM"/>
    </source>
</evidence>
<feature type="transmembrane region" description="Helical" evidence="1">
    <location>
        <begin position="267"/>
        <end position="298"/>
    </location>
</feature>
<feature type="transmembrane region" description="Helical" evidence="1">
    <location>
        <begin position="94"/>
        <end position="112"/>
    </location>
</feature>
<evidence type="ECO:0000256" key="1">
    <source>
        <dbReference type="SAM" id="Phobius"/>
    </source>
</evidence>
<feature type="transmembrane region" description="Helical" evidence="1">
    <location>
        <begin position="170"/>
        <end position="199"/>
    </location>
</feature>
<name>A0A939DV85_9MICO</name>
<protein>
    <recommendedName>
        <fullName evidence="4">Integral membrane protein</fullName>
    </recommendedName>
</protein>
<feature type="transmembrane region" description="Helical" evidence="1">
    <location>
        <begin position="220"/>
        <end position="247"/>
    </location>
</feature>
<reference evidence="2" key="1">
    <citation type="submission" date="2020-12" db="EMBL/GenBank/DDBJ databases">
        <title>PHA producing bacteria isolated from mangrove.</title>
        <authorList>
            <person name="Zheng W."/>
            <person name="Yu S."/>
            <person name="Huang Y."/>
        </authorList>
    </citation>
    <scope>NUCLEOTIDE SEQUENCE</scope>
    <source>
        <strain evidence="2">GN8-5</strain>
    </source>
</reference>
<keyword evidence="1" id="KW-0812">Transmembrane</keyword>
<feature type="transmembrane region" description="Helical" evidence="1">
    <location>
        <begin position="64"/>
        <end position="82"/>
    </location>
</feature>
<proteinExistence type="predicted"/>
<dbReference type="AlphaFoldDB" id="A0A939DV85"/>
<sequence length="464" mass="49196">MTAQRTAAGSVAPHTAEPSGRLALWGAVAAFVLIAAAIAVPAVTGWNVHVRWFPPMHAEWAPRVGPGLPVAIAVGVLVIAYGDRVARTLRWGGLLPVVFAAALAWLLSLALIDGLDGIGTILDHRYEYLGTAREVTDFTATLREYVSRIPFAHPDNWPVHIAGHPPGALLFFYLLVQLGLGSALAAGFVVTVIGATIPIAVLDTMRTLGAETHARRAAPLLAIGPAAIWIAVSGDGMFAAVAAWGIWALARATRAGRHRRVGKTMLWAVLAGLLLGYCVMLSYGLPLLGVLAVAVLIAGRSWWPLPVAAATALAVVLAFAVAGFAWWEAFPVLHQRYWDGVASNRPAAYWLWGNLAAFAISAGPMVGASLAGAVGTAARGFRTPRDEHPSGIRIVLLLTLAGWLMVLLADVSGMSRAEVERIWLPFVPWALLGLSLFSPKVRRVALAVQVVFAIVVQSLLQTGW</sequence>
<feature type="transmembrane region" description="Helical" evidence="1">
    <location>
        <begin position="305"/>
        <end position="327"/>
    </location>
</feature>
<feature type="transmembrane region" description="Helical" evidence="1">
    <location>
        <begin position="390"/>
        <end position="409"/>
    </location>
</feature>
<dbReference type="Proteomes" id="UP000664385">
    <property type="component" value="Unassembled WGS sequence"/>
</dbReference>
<keyword evidence="1" id="KW-0472">Membrane</keyword>
<feature type="transmembrane region" description="Helical" evidence="1">
    <location>
        <begin position="22"/>
        <end position="44"/>
    </location>
</feature>